<feature type="region of interest" description="Disordered" evidence="1">
    <location>
        <begin position="1"/>
        <end position="33"/>
    </location>
</feature>
<feature type="region of interest" description="Disordered" evidence="1">
    <location>
        <begin position="81"/>
        <end position="103"/>
    </location>
</feature>
<dbReference type="GeneID" id="27905121"/>
<dbReference type="AlphaFoldDB" id="M3CR57"/>
<name>M3CR57_SPHMS</name>
<feature type="compositionally biased region" description="Basic and acidic residues" evidence="1">
    <location>
        <begin position="1"/>
        <end position="24"/>
    </location>
</feature>
<keyword evidence="3" id="KW-1185">Reference proteome</keyword>
<dbReference type="RefSeq" id="XP_016764274.1">
    <property type="nucleotide sequence ID" value="XM_016907984.1"/>
</dbReference>
<protein>
    <submittedName>
        <fullName evidence="2">Uncharacterized protein</fullName>
    </submittedName>
</protein>
<organism evidence="2 3">
    <name type="scientific">Sphaerulina musiva (strain SO2202)</name>
    <name type="common">Poplar stem canker fungus</name>
    <name type="synonym">Septoria musiva</name>
    <dbReference type="NCBI Taxonomy" id="692275"/>
    <lineage>
        <taxon>Eukaryota</taxon>
        <taxon>Fungi</taxon>
        <taxon>Dikarya</taxon>
        <taxon>Ascomycota</taxon>
        <taxon>Pezizomycotina</taxon>
        <taxon>Dothideomycetes</taxon>
        <taxon>Dothideomycetidae</taxon>
        <taxon>Mycosphaerellales</taxon>
        <taxon>Mycosphaerellaceae</taxon>
        <taxon>Sphaerulina</taxon>
    </lineage>
</organism>
<sequence>MVDWKKESDAYRRRTRGEEPEGGHDASVGLETLGQKWPQTAGIGHGKEASRWTCTPPAHAPGIAEAKWRNQSKAEQVRALEVQRPAEAEDASFRPLIARPERC</sequence>
<dbReference type="HOGENOM" id="CLU_2265405_0_0_1"/>
<gene>
    <name evidence="2" type="ORF">SEPMUDRAFT_162167</name>
</gene>
<accession>M3CR57</accession>
<evidence type="ECO:0000313" key="2">
    <source>
        <dbReference type="EMBL" id="EMF16153.1"/>
    </source>
</evidence>
<reference evidence="2 3" key="1">
    <citation type="journal article" date="2012" name="PLoS Pathog.">
        <title>Diverse lifestyles and strategies of plant pathogenesis encoded in the genomes of eighteen Dothideomycetes fungi.</title>
        <authorList>
            <person name="Ohm R.A."/>
            <person name="Feau N."/>
            <person name="Henrissat B."/>
            <person name="Schoch C.L."/>
            <person name="Horwitz B.A."/>
            <person name="Barry K.W."/>
            <person name="Condon B.J."/>
            <person name="Copeland A.C."/>
            <person name="Dhillon B."/>
            <person name="Glaser F."/>
            <person name="Hesse C.N."/>
            <person name="Kosti I."/>
            <person name="LaButti K."/>
            <person name="Lindquist E.A."/>
            <person name="Lucas S."/>
            <person name="Salamov A.A."/>
            <person name="Bradshaw R.E."/>
            <person name="Ciuffetti L."/>
            <person name="Hamelin R.C."/>
            <person name="Kema G.H.J."/>
            <person name="Lawrence C."/>
            <person name="Scott J.A."/>
            <person name="Spatafora J.W."/>
            <person name="Turgeon B.G."/>
            <person name="de Wit P.J.G.M."/>
            <person name="Zhong S."/>
            <person name="Goodwin S.B."/>
            <person name="Grigoriev I.V."/>
        </authorList>
    </citation>
    <scope>NUCLEOTIDE SEQUENCE [LARGE SCALE GENOMIC DNA]</scope>
    <source>
        <strain evidence="2 3">SO2202</strain>
    </source>
</reference>
<dbReference type="Proteomes" id="UP000016931">
    <property type="component" value="Unassembled WGS sequence"/>
</dbReference>
<proteinExistence type="predicted"/>
<evidence type="ECO:0000256" key="1">
    <source>
        <dbReference type="SAM" id="MobiDB-lite"/>
    </source>
</evidence>
<evidence type="ECO:0000313" key="3">
    <source>
        <dbReference type="Proteomes" id="UP000016931"/>
    </source>
</evidence>
<dbReference type="EMBL" id="KB456261">
    <property type="protein sequence ID" value="EMF16153.1"/>
    <property type="molecule type" value="Genomic_DNA"/>
</dbReference>